<comment type="caution">
    <text evidence="1">The sequence shown here is derived from an EMBL/GenBank/DDBJ whole genome shotgun (WGS) entry which is preliminary data.</text>
</comment>
<name>A0AAN9QVL6_PHACN</name>
<dbReference type="AlphaFoldDB" id="A0AAN9QVL6"/>
<sequence length="223" mass="24616">MINESVCQIAIEEEHVIKVKSCCNRDWEKSSDDDELESNLGGDCFVSEGSEIGRNLKIYGSVREETTVEEVKELICCESRRPHIATEDMGVDVEGQHLSGLQKTRCLNKAIDELGGQFGCFNEVIDELEEEPRQFHVAIKEAGGQMQTLTKRKSLNVHIGPFKCDCAQFQVLERGLCLAGTGPIISESEFSRVGSRVDVALGCTNRATHLSHPLASLLPPHTT</sequence>
<proteinExistence type="predicted"/>
<organism evidence="1 2">
    <name type="scientific">Phaseolus coccineus</name>
    <name type="common">Scarlet runner bean</name>
    <name type="synonym">Phaseolus multiflorus</name>
    <dbReference type="NCBI Taxonomy" id="3886"/>
    <lineage>
        <taxon>Eukaryota</taxon>
        <taxon>Viridiplantae</taxon>
        <taxon>Streptophyta</taxon>
        <taxon>Embryophyta</taxon>
        <taxon>Tracheophyta</taxon>
        <taxon>Spermatophyta</taxon>
        <taxon>Magnoliopsida</taxon>
        <taxon>eudicotyledons</taxon>
        <taxon>Gunneridae</taxon>
        <taxon>Pentapetalae</taxon>
        <taxon>rosids</taxon>
        <taxon>fabids</taxon>
        <taxon>Fabales</taxon>
        <taxon>Fabaceae</taxon>
        <taxon>Papilionoideae</taxon>
        <taxon>50 kb inversion clade</taxon>
        <taxon>NPAAA clade</taxon>
        <taxon>indigoferoid/millettioid clade</taxon>
        <taxon>Phaseoleae</taxon>
        <taxon>Phaseolus</taxon>
    </lineage>
</organism>
<evidence type="ECO:0000313" key="1">
    <source>
        <dbReference type="EMBL" id="KAK7348621.1"/>
    </source>
</evidence>
<dbReference type="Proteomes" id="UP001374584">
    <property type="component" value="Unassembled WGS sequence"/>
</dbReference>
<reference evidence="1 2" key="1">
    <citation type="submission" date="2024-01" db="EMBL/GenBank/DDBJ databases">
        <title>The genomes of 5 underutilized Papilionoideae crops provide insights into root nodulation and disease resistanc.</title>
        <authorList>
            <person name="Jiang F."/>
        </authorList>
    </citation>
    <scope>NUCLEOTIDE SEQUENCE [LARGE SCALE GENOMIC DNA]</scope>
    <source>
        <strain evidence="1">JINMINGXINNONG_FW02</strain>
        <tissue evidence="1">Leaves</tissue>
    </source>
</reference>
<evidence type="ECO:0000313" key="2">
    <source>
        <dbReference type="Proteomes" id="UP001374584"/>
    </source>
</evidence>
<dbReference type="EMBL" id="JAYMYR010000008">
    <property type="protein sequence ID" value="KAK7348621.1"/>
    <property type="molecule type" value="Genomic_DNA"/>
</dbReference>
<keyword evidence="2" id="KW-1185">Reference proteome</keyword>
<protein>
    <submittedName>
        <fullName evidence="1">Uncharacterized protein</fullName>
    </submittedName>
</protein>
<accession>A0AAN9QVL6</accession>
<gene>
    <name evidence="1" type="ORF">VNO80_23194</name>
</gene>